<dbReference type="PROSITE" id="PS50005">
    <property type="entry name" value="TPR"/>
    <property type="match status" value="1"/>
</dbReference>
<dbReference type="Pfam" id="PF00564">
    <property type="entry name" value="PB1"/>
    <property type="match status" value="1"/>
</dbReference>
<organism evidence="6 7">
    <name type="scientific">Fraxinus pennsylvanica</name>
    <dbReference type="NCBI Taxonomy" id="56036"/>
    <lineage>
        <taxon>Eukaryota</taxon>
        <taxon>Viridiplantae</taxon>
        <taxon>Streptophyta</taxon>
        <taxon>Embryophyta</taxon>
        <taxon>Tracheophyta</taxon>
        <taxon>Spermatophyta</taxon>
        <taxon>Magnoliopsida</taxon>
        <taxon>eudicotyledons</taxon>
        <taxon>Gunneridae</taxon>
        <taxon>Pentapetalae</taxon>
        <taxon>asterids</taxon>
        <taxon>lamiids</taxon>
        <taxon>Lamiales</taxon>
        <taxon>Oleaceae</taxon>
        <taxon>Oleeae</taxon>
        <taxon>Fraxinus</taxon>
    </lineage>
</organism>
<dbReference type="SUPFAM" id="SSF48452">
    <property type="entry name" value="TPR-like"/>
    <property type="match status" value="1"/>
</dbReference>
<feature type="region of interest" description="Disordered" evidence="4">
    <location>
        <begin position="211"/>
        <end position="233"/>
    </location>
</feature>
<dbReference type="Gene3D" id="3.10.20.90">
    <property type="entry name" value="Phosphatidylinositol 3-kinase Catalytic Subunit, Chain A, domain 1"/>
    <property type="match status" value="1"/>
</dbReference>
<dbReference type="SUPFAM" id="SSF54277">
    <property type="entry name" value="CAD &amp; PB1 domains"/>
    <property type="match status" value="1"/>
</dbReference>
<keyword evidence="2 3" id="KW-0802">TPR repeat</keyword>
<name>A0AAD2E1P0_9LAMI</name>
<reference evidence="6" key="1">
    <citation type="submission" date="2023-05" db="EMBL/GenBank/DDBJ databases">
        <authorList>
            <person name="Huff M."/>
        </authorList>
    </citation>
    <scope>NUCLEOTIDE SEQUENCE</scope>
</reference>
<feature type="repeat" description="TPR" evidence="3">
    <location>
        <begin position="45"/>
        <end position="78"/>
    </location>
</feature>
<feature type="compositionally biased region" description="Low complexity" evidence="4">
    <location>
        <begin position="246"/>
        <end position="255"/>
    </location>
</feature>
<accession>A0AAD2E1P0</accession>
<feature type="region of interest" description="Disordered" evidence="4">
    <location>
        <begin position="380"/>
        <end position="429"/>
    </location>
</feature>
<dbReference type="InterPro" id="IPR011990">
    <property type="entry name" value="TPR-like_helical_dom_sf"/>
</dbReference>
<dbReference type="PANTHER" id="PTHR46183">
    <property type="entry name" value="PROTEIN CLMP1"/>
    <property type="match status" value="1"/>
</dbReference>
<dbReference type="InterPro" id="IPR053793">
    <property type="entry name" value="PB1-like"/>
</dbReference>
<feature type="compositionally biased region" description="Basic and acidic residues" evidence="4">
    <location>
        <begin position="395"/>
        <end position="418"/>
    </location>
</feature>
<evidence type="ECO:0000256" key="1">
    <source>
        <dbReference type="ARBA" id="ARBA00022737"/>
    </source>
</evidence>
<dbReference type="PROSITE" id="PS51745">
    <property type="entry name" value="PB1"/>
    <property type="match status" value="1"/>
</dbReference>
<feature type="compositionally biased region" description="Basic and acidic residues" evidence="4">
    <location>
        <begin position="647"/>
        <end position="663"/>
    </location>
</feature>
<proteinExistence type="predicted"/>
<feature type="region of interest" description="Disordered" evidence="4">
    <location>
        <begin position="246"/>
        <end position="274"/>
    </location>
</feature>
<dbReference type="EMBL" id="OU503047">
    <property type="protein sequence ID" value="CAI9772903.1"/>
    <property type="molecule type" value="Genomic_DNA"/>
</dbReference>
<evidence type="ECO:0000313" key="6">
    <source>
        <dbReference type="EMBL" id="CAI9772903.1"/>
    </source>
</evidence>
<dbReference type="Proteomes" id="UP000834106">
    <property type="component" value="Chromosome 12"/>
</dbReference>
<evidence type="ECO:0000256" key="4">
    <source>
        <dbReference type="SAM" id="MobiDB-lite"/>
    </source>
</evidence>
<dbReference type="CDD" id="cd05992">
    <property type="entry name" value="PB1"/>
    <property type="match status" value="1"/>
</dbReference>
<dbReference type="SMART" id="SM00666">
    <property type="entry name" value="PB1"/>
    <property type="match status" value="1"/>
</dbReference>
<dbReference type="InterPro" id="IPR000270">
    <property type="entry name" value="PB1_dom"/>
</dbReference>
<evidence type="ECO:0000259" key="5">
    <source>
        <dbReference type="PROSITE" id="PS51745"/>
    </source>
</evidence>
<evidence type="ECO:0000313" key="7">
    <source>
        <dbReference type="Proteomes" id="UP000834106"/>
    </source>
</evidence>
<dbReference type="PANTHER" id="PTHR46183:SF8">
    <property type="entry name" value="PROTEIN CLMP1"/>
    <property type="match status" value="1"/>
</dbReference>
<keyword evidence="7" id="KW-1185">Reference proteome</keyword>
<feature type="domain" description="PB1" evidence="5">
    <location>
        <begin position="287"/>
        <end position="379"/>
    </location>
</feature>
<dbReference type="Gene3D" id="1.25.40.10">
    <property type="entry name" value="Tetratricopeptide repeat domain"/>
    <property type="match status" value="1"/>
</dbReference>
<protein>
    <recommendedName>
        <fullName evidence="5">PB1 domain-containing protein</fullName>
    </recommendedName>
</protein>
<evidence type="ECO:0000256" key="3">
    <source>
        <dbReference type="PROSITE-ProRule" id="PRU00339"/>
    </source>
</evidence>
<dbReference type="SMART" id="SM00028">
    <property type="entry name" value="TPR"/>
    <property type="match status" value="3"/>
</dbReference>
<dbReference type="AlphaFoldDB" id="A0AAD2E1P0"/>
<feature type="region of interest" description="Disordered" evidence="4">
    <location>
        <begin position="1"/>
        <end position="28"/>
    </location>
</feature>
<sequence length="772" mass="85755">MGKSGGKKKKNGANQSQKVSGIDNNPTPIINGGVNLDSSIFLKRAHELKEEGNKRFQAKDYIGALQQYENALKLTPKMHPDRAVFHSNRAACLMQMKPIDYDTVISECTMALQVQPRFVRALLRRARALEAIGKYEMATLDVQALLVSDPNNQDALEIAGRLRMALGPRQEAQQDLQSRPSPAALGASAVGAPIAGLGPCLPARPVPKKQATAVPATSSKSEELYPISPTEYGPETKAQLPQVVLKPSNSSSKPNTNANKDNHKERSSSSSSSVHIHGLSAAAVTQWRSLKLVYDHDIRLARMPVNCSFRVLRDVVSKRFPMSKSVLIKYKDNDGDLVTITCTSELRIAESCVDNLIRKDLDTDKRDSIGMLRLHVVEVSPEQEPPVLEEEEEKPLESEGTKGDEEKPLESEGTKGDESVSQSSTGDSALEAVDAEIDKAEKTILKEETGKPEDLACKEVEMDDWLFEFAQLFRSHVGIDHDAHVDLHELGMELCSEALEATVTSEEAQSLFDKAALKFQEVAALAFLNWGNVHMCAARKRIPIDESASKELMATQLQTAYDWVREKYSLAREKYEEAVLIKSDFYEGLLALGQQQFEMAKLHWSFVLAKKEDLSKWDHAETIELFDSAEIKMKAATEMWEKLEEQRAKELNDPKMNKKDELLKRRKKEGSDAEGDSSAIGGQGEISAKEAAEQAAVMRSQIHLFWGNMLFERSQVECKLGLPGWKTNLDTAVERFKLAGASEVDVLTVLKNHCSNESAEGNRKKIEELNRK</sequence>
<feature type="compositionally biased region" description="Basic residues" evidence="4">
    <location>
        <begin position="1"/>
        <end position="11"/>
    </location>
</feature>
<gene>
    <name evidence="6" type="ORF">FPE_LOCUS20333</name>
</gene>
<dbReference type="InterPro" id="IPR019734">
    <property type="entry name" value="TPR_rpt"/>
</dbReference>
<evidence type="ECO:0000256" key="2">
    <source>
        <dbReference type="ARBA" id="ARBA00022803"/>
    </source>
</evidence>
<keyword evidence="1" id="KW-0677">Repeat</keyword>
<feature type="region of interest" description="Disordered" evidence="4">
    <location>
        <begin position="647"/>
        <end position="686"/>
    </location>
</feature>
<dbReference type="InterPro" id="IPR044517">
    <property type="entry name" value="PHOX1-4"/>
</dbReference>